<accession>A0A951IWV5</accession>
<proteinExistence type="predicted"/>
<reference evidence="2 3" key="1">
    <citation type="journal article" date="2020" name="Syst. Appl. Microbiol.">
        <title>Arthrospiribacter ruber gen. nov., sp. nov., a novel bacterium isolated from Arthrospira cultures.</title>
        <authorList>
            <person name="Waleron M."/>
            <person name="Misztak A."/>
            <person name="Waleron M.M."/>
            <person name="Furmaniak M."/>
            <person name="Mrozik A."/>
            <person name="Waleron K."/>
        </authorList>
    </citation>
    <scope>NUCLEOTIDE SEQUENCE [LARGE SCALE GENOMIC DNA]</scope>
    <source>
        <strain evidence="2 3">DPMB0001</strain>
    </source>
</reference>
<protein>
    <submittedName>
        <fullName evidence="2">Uncharacterized protein</fullName>
    </submittedName>
</protein>
<dbReference type="Proteomes" id="UP000727490">
    <property type="component" value="Unassembled WGS sequence"/>
</dbReference>
<dbReference type="AlphaFoldDB" id="A0A951IWV5"/>
<feature type="transmembrane region" description="Helical" evidence="1">
    <location>
        <begin position="29"/>
        <end position="47"/>
    </location>
</feature>
<name>A0A951IWV5_9BACT</name>
<keyword evidence="1" id="KW-0472">Membrane</keyword>
<dbReference type="EMBL" id="RPHB01000003">
    <property type="protein sequence ID" value="MBW3467597.1"/>
    <property type="molecule type" value="Genomic_DNA"/>
</dbReference>
<keyword evidence="3" id="KW-1185">Reference proteome</keyword>
<comment type="caution">
    <text evidence="2">The sequence shown here is derived from an EMBL/GenBank/DDBJ whole genome shotgun (WGS) entry which is preliminary data.</text>
</comment>
<sequence length="68" mass="7801">MKSFLFPVAISTAFLLVFVTSVFAGLHPAIVMFMFGISPAIVIWMVIKVLKTDVEVKDTFEEKWYEDR</sequence>
<evidence type="ECO:0000313" key="2">
    <source>
        <dbReference type="EMBL" id="MBW3467597.1"/>
    </source>
</evidence>
<evidence type="ECO:0000313" key="3">
    <source>
        <dbReference type="Proteomes" id="UP000727490"/>
    </source>
</evidence>
<keyword evidence="1" id="KW-0812">Transmembrane</keyword>
<gene>
    <name evidence="2" type="ORF">EGN73_07185</name>
</gene>
<keyword evidence="1" id="KW-1133">Transmembrane helix</keyword>
<organism evidence="2 3">
    <name type="scientific">Arthrospiribacter ruber</name>
    <dbReference type="NCBI Taxonomy" id="2487934"/>
    <lineage>
        <taxon>Bacteria</taxon>
        <taxon>Pseudomonadati</taxon>
        <taxon>Bacteroidota</taxon>
        <taxon>Cytophagia</taxon>
        <taxon>Cytophagales</taxon>
        <taxon>Cyclobacteriaceae</taxon>
        <taxon>Arthrospiribacter</taxon>
    </lineage>
</organism>
<evidence type="ECO:0000256" key="1">
    <source>
        <dbReference type="SAM" id="Phobius"/>
    </source>
</evidence>
<dbReference type="RefSeq" id="WP_219287863.1">
    <property type="nucleotide sequence ID" value="NZ_RPHB01000003.1"/>
</dbReference>